<evidence type="ECO:0000313" key="2">
    <source>
        <dbReference type="EMBL" id="WXB13968.1"/>
    </source>
</evidence>
<gene>
    <name evidence="2" type="ORF">LZC94_39835</name>
</gene>
<organism evidence="2 3">
    <name type="scientific">Pendulispora albinea</name>
    <dbReference type="NCBI Taxonomy" id="2741071"/>
    <lineage>
        <taxon>Bacteria</taxon>
        <taxon>Pseudomonadati</taxon>
        <taxon>Myxococcota</taxon>
        <taxon>Myxococcia</taxon>
        <taxon>Myxococcales</taxon>
        <taxon>Sorangiineae</taxon>
        <taxon>Pendulisporaceae</taxon>
        <taxon>Pendulispora</taxon>
    </lineage>
</organism>
<keyword evidence="1" id="KW-0175">Coiled coil</keyword>
<dbReference type="EMBL" id="CP089984">
    <property type="protein sequence ID" value="WXB13968.1"/>
    <property type="molecule type" value="Genomic_DNA"/>
</dbReference>
<feature type="coiled-coil region" evidence="1">
    <location>
        <begin position="61"/>
        <end position="110"/>
    </location>
</feature>
<proteinExistence type="predicted"/>
<dbReference type="Proteomes" id="UP001370348">
    <property type="component" value="Chromosome"/>
</dbReference>
<dbReference type="RefSeq" id="WP_394823585.1">
    <property type="nucleotide sequence ID" value="NZ_CP089984.1"/>
</dbReference>
<keyword evidence="3" id="KW-1185">Reference proteome</keyword>
<name>A0ABZ2LSV3_9BACT</name>
<evidence type="ECO:0000256" key="1">
    <source>
        <dbReference type="SAM" id="Coils"/>
    </source>
</evidence>
<protein>
    <submittedName>
        <fullName evidence="2">Uncharacterized protein</fullName>
    </submittedName>
</protein>
<evidence type="ECO:0000313" key="3">
    <source>
        <dbReference type="Proteomes" id="UP001370348"/>
    </source>
</evidence>
<sequence>MIRSRTPIIVVGVLAASAILFAGGCKQKERTDATSTTYITSETIVRGDVSGAATDPRNEYVRIARSDLDNLDHRIAMLESRVPQAYPAERARLAADLRDARSKLHNLRLRVDAVPAMRLVAWTEEQPHLQVDWDALVERVDTIGARLSDKP</sequence>
<accession>A0ABZ2LSV3</accession>
<dbReference type="PROSITE" id="PS51257">
    <property type="entry name" value="PROKAR_LIPOPROTEIN"/>
    <property type="match status" value="1"/>
</dbReference>
<reference evidence="2 3" key="1">
    <citation type="submission" date="2021-12" db="EMBL/GenBank/DDBJ databases">
        <title>Discovery of the Pendulisporaceae a myxobacterial family with distinct sporulation behavior and unique specialized metabolism.</title>
        <authorList>
            <person name="Garcia R."/>
            <person name="Popoff A."/>
            <person name="Bader C.D."/>
            <person name="Loehr J."/>
            <person name="Walesch S."/>
            <person name="Walt C."/>
            <person name="Boldt J."/>
            <person name="Bunk B."/>
            <person name="Haeckl F.J.F.P.J."/>
            <person name="Gunesch A.P."/>
            <person name="Birkelbach J."/>
            <person name="Nuebel U."/>
            <person name="Pietschmann T."/>
            <person name="Bach T."/>
            <person name="Mueller R."/>
        </authorList>
    </citation>
    <scope>NUCLEOTIDE SEQUENCE [LARGE SCALE GENOMIC DNA]</scope>
    <source>
        <strain evidence="2 3">MSr11954</strain>
    </source>
</reference>